<sequence>MANGIITFDFDIKALHYLNSNSRFIRATADANGNIDIAAAALQYYNTTNTHFDMELESEEDVNRFKHVARRFFSCFSEN</sequence>
<organism evidence="1 2">
    <name type="scientific">Chitinophaga silvisoli</name>
    <dbReference type="NCBI Taxonomy" id="2291814"/>
    <lineage>
        <taxon>Bacteria</taxon>
        <taxon>Pseudomonadati</taxon>
        <taxon>Bacteroidota</taxon>
        <taxon>Chitinophagia</taxon>
        <taxon>Chitinophagales</taxon>
        <taxon>Chitinophagaceae</taxon>
        <taxon>Chitinophaga</taxon>
    </lineage>
</organism>
<evidence type="ECO:0000313" key="2">
    <source>
        <dbReference type="Proteomes" id="UP000261174"/>
    </source>
</evidence>
<dbReference type="EMBL" id="QTJV01000001">
    <property type="protein sequence ID" value="RFM36064.1"/>
    <property type="molecule type" value="Genomic_DNA"/>
</dbReference>
<dbReference type="Proteomes" id="UP000261174">
    <property type="component" value="Unassembled WGS sequence"/>
</dbReference>
<evidence type="ECO:0000313" key="1">
    <source>
        <dbReference type="EMBL" id="RFM36064.1"/>
    </source>
</evidence>
<name>A0A3E1P7D7_9BACT</name>
<gene>
    <name evidence="1" type="ORF">DXN04_00685</name>
</gene>
<comment type="caution">
    <text evidence="1">The sequence shown here is derived from an EMBL/GenBank/DDBJ whole genome shotgun (WGS) entry which is preliminary data.</text>
</comment>
<dbReference type="OrthoDB" id="675964at2"/>
<protein>
    <submittedName>
        <fullName evidence="1">Uncharacterized protein</fullName>
    </submittedName>
</protein>
<keyword evidence="2" id="KW-1185">Reference proteome</keyword>
<reference evidence="1 2" key="1">
    <citation type="submission" date="2018-08" db="EMBL/GenBank/DDBJ databases">
        <title>Chitinophaga sp. K20C18050901, a novel bacterium isolated from forest soil.</title>
        <authorList>
            <person name="Wang C."/>
        </authorList>
    </citation>
    <scope>NUCLEOTIDE SEQUENCE [LARGE SCALE GENOMIC DNA]</scope>
    <source>
        <strain evidence="1 2">K20C18050901</strain>
    </source>
</reference>
<dbReference type="RefSeq" id="WP_116851410.1">
    <property type="nucleotide sequence ID" value="NZ_QTJV01000001.1"/>
</dbReference>
<accession>A0A3E1P7D7</accession>
<dbReference type="AlphaFoldDB" id="A0A3E1P7D7"/>
<proteinExistence type="predicted"/>